<gene>
    <name evidence="1" type="ORF">L6164_030584</name>
</gene>
<protein>
    <submittedName>
        <fullName evidence="1">Uncharacterized protein</fullName>
    </submittedName>
</protein>
<reference evidence="1 2" key="1">
    <citation type="journal article" date="2022" name="DNA Res.">
        <title>Chromosomal-level genome assembly of the orchid tree Bauhinia variegata (Leguminosae; Cercidoideae) supports the allotetraploid origin hypothesis of Bauhinia.</title>
        <authorList>
            <person name="Zhong Y."/>
            <person name="Chen Y."/>
            <person name="Zheng D."/>
            <person name="Pang J."/>
            <person name="Liu Y."/>
            <person name="Luo S."/>
            <person name="Meng S."/>
            <person name="Qian L."/>
            <person name="Wei D."/>
            <person name="Dai S."/>
            <person name="Zhou R."/>
        </authorList>
    </citation>
    <scope>NUCLEOTIDE SEQUENCE [LARGE SCALE GENOMIC DNA]</scope>
    <source>
        <strain evidence="1">BV-YZ2020</strain>
    </source>
</reference>
<evidence type="ECO:0000313" key="1">
    <source>
        <dbReference type="EMBL" id="KAI4307385.1"/>
    </source>
</evidence>
<evidence type="ECO:0000313" key="2">
    <source>
        <dbReference type="Proteomes" id="UP000828941"/>
    </source>
</evidence>
<comment type="caution">
    <text evidence="1">The sequence shown here is derived from an EMBL/GenBank/DDBJ whole genome shotgun (WGS) entry which is preliminary data.</text>
</comment>
<sequence length="214" mass="24346">MVSLHKALAESPATAVSAEFEAPSKKRKWEEPFAEEFFKDQSKEEKRKSIHGIELHLETPLASDKWQKCFSIQSGHIQLCNSRTNKKAEGDTWRSHEPPSKGHMSLDLELNLTCESLKKQEAGTYDINDKLNSIFPGKFGDHDLKDSSSLTRTPSWLSLEGDHNHKEMVATVCMRCHMLVMLCKSSPTCPNCKFMHPPDPNPSTFLKRRCSLWC</sequence>
<organism evidence="1 2">
    <name type="scientific">Bauhinia variegata</name>
    <name type="common">Purple orchid tree</name>
    <name type="synonym">Phanera variegata</name>
    <dbReference type="NCBI Taxonomy" id="167791"/>
    <lineage>
        <taxon>Eukaryota</taxon>
        <taxon>Viridiplantae</taxon>
        <taxon>Streptophyta</taxon>
        <taxon>Embryophyta</taxon>
        <taxon>Tracheophyta</taxon>
        <taxon>Spermatophyta</taxon>
        <taxon>Magnoliopsida</taxon>
        <taxon>eudicotyledons</taxon>
        <taxon>Gunneridae</taxon>
        <taxon>Pentapetalae</taxon>
        <taxon>rosids</taxon>
        <taxon>fabids</taxon>
        <taxon>Fabales</taxon>
        <taxon>Fabaceae</taxon>
        <taxon>Cercidoideae</taxon>
        <taxon>Cercideae</taxon>
        <taxon>Bauhiniinae</taxon>
        <taxon>Bauhinia</taxon>
    </lineage>
</organism>
<proteinExistence type="predicted"/>
<dbReference type="Proteomes" id="UP000828941">
    <property type="component" value="Chromosome 12"/>
</dbReference>
<keyword evidence="2" id="KW-1185">Reference proteome</keyword>
<name>A0ACB9LCT3_BAUVA</name>
<accession>A0ACB9LCT3</accession>
<dbReference type="EMBL" id="CM039437">
    <property type="protein sequence ID" value="KAI4307385.1"/>
    <property type="molecule type" value="Genomic_DNA"/>
</dbReference>